<organism evidence="1">
    <name type="scientific">uncultured Caudovirales phage</name>
    <dbReference type="NCBI Taxonomy" id="2100421"/>
    <lineage>
        <taxon>Viruses</taxon>
        <taxon>Duplodnaviria</taxon>
        <taxon>Heunggongvirae</taxon>
        <taxon>Uroviricota</taxon>
        <taxon>Caudoviricetes</taxon>
        <taxon>Peduoviridae</taxon>
        <taxon>Maltschvirus</taxon>
        <taxon>Maltschvirus maltsch</taxon>
    </lineage>
</organism>
<sequence length="291" mass="32659">MSEKISIKLLRTNAPKNMGEQVHINHEGCPAGTDTKKRLYIKRVPGGILGYCHHCNSPGFIAQISPEGRDLSKWLKGADVDIPDVSASKFWDMPRTVGYFSAGIPSTDWIEKYFKEVNLKYIAPLWDDNSQVLLTIYPFDNDTPIGYQIRNTVKKPKYLTKYFSGAPTRGDAAWFIDYKRCCRVKLLVITEDYLSAYKIYNALYGRDMAVVALLKTTASDTTIREIQSILPLNVVIWLDNDGAGIAGCTKLSARLKYVLPDVISVGSVKTANDPKDESPETIRRVLSPWLT</sequence>
<proteinExistence type="predicted"/>
<accession>A0A6J5SQ81</accession>
<evidence type="ECO:0000313" key="1">
    <source>
        <dbReference type="EMBL" id="CAB4217415.1"/>
    </source>
</evidence>
<dbReference type="EMBL" id="LR797443">
    <property type="protein sequence ID" value="CAB4217415.1"/>
    <property type="molecule type" value="Genomic_DNA"/>
</dbReference>
<reference evidence="1" key="1">
    <citation type="submission" date="2020-05" db="EMBL/GenBank/DDBJ databases">
        <authorList>
            <person name="Chiriac C."/>
            <person name="Salcher M."/>
            <person name="Ghai R."/>
            <person name="Kavagutti S V."/>
        </authorList>
    </citation>
    <scope>NUCLEOTIDE SEQUENCE</scope>
</reference>
<name>A0A6J5SQ81_9CAUD</name>
<gene>
    <name evidence="1" type="ORF">UFOVP1590_45</name>
</gene>
<dbReference type="CDD" id="cd00188">
    <property type="entry name" value="TOPRIM"/>
    <property type="match status" value="1"/>
</dbReference>
<dbReference type="Gene3D" id="3.40.1360.10">
    <property type="match status" value="1"/>
</dbReference>
<protein>
    <submittedName>
        <fullName evidence="1">TOPRIM domain containing protein</fullName>
    </submittedName>
</protein>